<accession>K7A3Y8</accession>
<evidence type="ECO:0000313" key="2">
    <source>
        <dbReference type="Proteomes" id="UP000006322"/>
    </source>
</evidence>
<evidence type="ECO:0000313" key="1">
    <source>
        <dbReference type="EMBL" id="GAC35598.1"/>
    </source>
</evidence>
<gene>
    <name evidence="1" type="ORF">GPLA_4724</name>
</gene>
<protein>
    <submittedName>
        <fullName evidence="1">Uncharacterized protein</fullName>
    </submittedName>
</protein>
<proteinExistence type="predicted"/>
<keyword evidence="2" id="KW-1185">Reference proteome</keyword>
<name>K7A3Y8_9ALTE</name>
<organism evidence="1 2">
    <name type="scientific">Paraglaciecola polaris LMG 21857</name>
    <dbReference type="NCBI Taxonomy" id="1129793"/>
    <lineage>
        <taxon>Bacteria</taxon>
        <taxon>Pseudomonadati</taxon>
        <taxon>Pseudomonadota</taxon>
        <taxon>Gammaproteobacteria</taxon>
        <taxon>Alteromonadales</taxon>
        <taxon>Alteromonadaceae</taxon>
        <taxon>Paraglaciecola</taxon>
    </lineage>
</organism>
<dbReference type="AlphaFoldDB" id="K7A3Y8"/>
<comment type="caution">
    <text evidence="1">The sequence shown here is derived from an EMBL/GenBank/DDBJ whole genome shotgun (WGS) entry which is preliminary data.</text>
</comment>
<reference evidence="2" key="1">
    <citation type="journal article" date="2014" name="Environ. Microbiol.">
        <title>Comparative genomics of the marine bacterial genus Glaciecola reveals the high degree of genomic diversity and genomic characteristic for cold adaptation.</title>
        <authorList>
            <person name="Qin Q.L."/>
            <person name="Xie B.B."/>
            <person name="Yu Y."/>
            <person name="Shu Y.L."/>
            <person name="Rong J.C."/>
            <person name="Zhang Y.J."/>
            <person name="Zhao D.L."/>
            <person name="Chen X.L."/>
            <person name="Zhang X.Y."/>
            <person name="Chen B."/>
            <person name="Zhou B.C."/>
            <person name="Zhang Y.Z."/>
        </authorList>
    </citation>
    <scope>NUCLEOTIDE SEQUENCE [LARGE SCALE GENOMIC DNA]</scope>
    <source>
        <strain evidence="2">LMG 21857</strain>
    </source>
</reference>
<dbReference type="Proteomes" id="UP000006322">
    <property type="component" value="Unassembled WGS sequence"/>
</dbReference>
<sequence>MFAECLALNTRRVAKFGIVYTRTAYECEFLRKVVSNGWE</sequence>
<dbReference type="EMBL" id="BAER01000144">
    <property type="protein sequence ID" value="GAC35598.1"/>
    <property type="molecule type" value="Genomic_DNA"/>
</dbReference>